<reference evidence="1" key="1">
    <citation type="journal article" date="2022" name="bioRxiv">
        <title>Population genetic analysis of Ophidiomyces ophidiicola, the causative agent of snake fungal disease, indicates recent introductions to the USA.</title>
        <authorList>
            <person name="Ladner J.T."/>
            <person name="Palmer J.M."/>
            <person name="Ettinger C.L."/>
            <person name="Stajich J.E."/>
            <person name="Farrell T.M."/>
            <person name="Glorioso B.M."/>
            <person name="Lawson B."/>
            <person name="Price S.J."/>
            <person name="Stengle A.G."/>
            <person name="Grear D.A."/>
            <person name="Lorch J.M."/>
        </authorList>
    </citation>
    <scope>NUCLEOTIDE SEQUENCE</scope>
    <source>
        <strain evidence="1">NWHC 24266-5</strain>
    </source>
</reference>
<dbReference type="EMBL" id="JALBCA010000148">
    <property type="protein sequence ID" value="KAI2382055.1"/>
    <property type="molecule type" value="Genomic_DNA"/>
</dbReference>
<name>A0ACB8UQC6_9EURO</name>
<organism evidence="1">
    <name type="scientific">Ophidiomyces ophidiicola</name>
    <dbReference type="NCBI Taxonomy" id="1387563"/>
    <lineage>
        <taxon>Eukaryota</taxon>
        <taxon>Fungi</taxon>
        <taxon>Dikarya</taxon>
        <taxon>Ascomycota</taxon>
        <taxon>Pezizomycotina</taxon>
        <taxon>Eurotiomycetes</taxon>
        <taxon>Eurotiomycetidae</taxon>
        <taxon>Onygenales</taxon>
        <taxon>Onygenaceae</taxon>
        <taxon>Ophidiomyces</taxon>
    </lineage>
</organism>
<sequence>MAAVYSLGLHEPSAVPYLVAESVISPHTPLNAFTWKTCCNENEGGVAVEEELFVTDNRVVWSRGGVVIRAFGFDVENEKVTHALFAYFPGDEWTNSFTGQLRGSHDAAATTQIPAPDPNAGNTSSGQSRKLAKQVIINEKHSSDGIHGLSHEDENSRRSMSRALVVVLQSQMHIFIISGDTHVVPLPFEVDSIWAAPCGLLFQAQVSESTPPPVPPVPPNSFVSPQNIQLKSRTSGSFSASARSSARFSLTMSPSYSTKSKLEKEKFYPRTFSLLDHHSEMGLVAVSPNVPNVSSTLLEALSPLEDILYVSSTNELPHLDPRKPVRHPLILVVTLNETTGLYTVWTAQQREKSSGFRRSRKGRTSNATYGRRRSSYFDVPAGVATPASRGANGLRESFGMLNQVRSASHTLNSQVPDAHPEKEEALASQLGQDFGDIGASWKASRRVSSLLARSDLGGNHDRTTFTDLMAGNQSNTPFTRKVESFAGSTRASFGYRRRSSLPPGNPSVFSAGSSFLDVPVDKFLEGLNKEGQLEGFETMGLGESVSGLPREIVLSKVGSYSSGFSSLRGLTASEKRGKFEVFTVSSFYETYPDKPDATPISVCILNKHSKNLVVLNLQVQKTKSSTLSTGKAKKHNSLDVVYNVQLRDVRQGSNVIDCRKLIDGEISRMLVLSTTLDGRGELTLQAPWSTLAKIELPSYLGLYEPSNISPARLSNYPREAGLRRVLDSSSFNLCALDHPSHRGKVDIVDDQNRKHRLQVQMEPRNVLVKRILNVCRFVLRQCEKGGDGILVTWWETLRWLRSRNENCNNLEWTALVVTLFSMAVYFIEGDFSITGAKPKRKRGALLRSSSGFVDFENWDTMLEQDAGSSGISPSWMMTPSWGWIREGEDHVEVAQANHPSNASLLYQSVSKKNQYIIRCASLARQFILSPQGEATSGAEGYLPTAVSKSTETRRTALGTILVALHLLREELKLSSVDADLLNNSTGLMLPVLAQIGTWLGWKSWTWKENSYYGLESSSINGWSFEESEISTLDIPSEPFAPPSVFQSVEHFVQNKQFNFITLLDLVSRTEAKRDTGKLWEQAIELTPRTLAVSGVLSEIELQSSPAERAALLLRWGLTTSILDTLPYGISAPLHEAIAHCRSNPSLSCGPSILEFIDRNDISLTISNEHLTPPIPRLQVLQSHDASRDILHIGSSVYDGNGVNSFEASAEADRLSVTKLIFRDDRRFFEAVKVLNQMRAPVVECQPEPDWSEADLLEAQQELVQLVTLRTLSIPSGRGLLFFSSRVPLSTEKLPIPSFSLQCVVKPSNITISADKTSFTEEKVCWAFFHNGASTGLAISKAARGIDTSWILYNKPGELTNRHAGFLLALGLNGHLKCLAKWVAFKYLTPKHTMTSVGLLLGLSASYLGTMDTLIARLLSVHVTRMLPPGAAELNLSPLTQTTGIMGIGLLYCNSQHRRMSEIMLSEIENTETEDTSLSQEILRDEGYRLAAGFALGFINLAKGKDLGGLRDMRVVERLLALAVGTRQVDMVHTLDRATAGATIALAIIFMKSNDAALAKQVDIPDTAAQFDYVRPDIFLLRTLARHLIMWDAIKPNHKWVEMSLPLAYRSRCRLLTIRRLSTDDMPLFNIIAGICFAMGLRYAGSRSKGARDVLVFYLDQFIRICRLPAINYDSRLTRNSARNCQDVIALSAAVIMAGAGDVPVFRRLRSLHGRVDMDTTYGSHLATHMAIGILFLGGGTHTLGTSDIAVASLLCALYPVFPTTVLDNKCHLQAFRHLWVLAAEPRCLIPRDLETGRAMPIPVSLTFKSGETRMTIAPCLLPEVSLLASIKVQSPDHWKLNLDFTADESLLDKFRCGNQSIYLKRRTTYNIAGRTMFSATMSALTELQDVPVASSKALSGSANPTTPSLCSYGNSSVEIRIPARHLWEWIFKLPAFRHLDMSEKTLVLPPNPFDQSLQPNNSPRSELVLPPWIRPTVVEARLSVDRIVRDMVSAAKGRGAGCDVIRDRLWQLRLLFAWLEQGEKEGGKDKRSKPEGQQGEREESGLWLRKSVIDDAKWKIWAIQAGDVGAVGQE</sequence>
<evidence type="ECO:0000313" key="1">
    <source>
        <dbReference type="EMBL" id="KAI2382055.1"/>
    </source>
</evidence>
<accession>A0ACB8UQC6</accession>
<gene>
    <name evidence="1" type="primary">APC1</name>
    <name evidence="1" type="ORF">LOY88_006367</name>
</gene>
<protein>
    <submittedName>
        <fullName evidence="1">Anaphase-promoting complex subunit 1</fullName>
    </submittedName>
</protein>
<comment type="caution">
    <text evidence="1">The sequence shown here is derived from an EMBL/GenBank/DDBJ whole genome shotgun (WGS) entry which is preliminary data.</text>
</comment>
<proteinExistence type="predicted"/>